<feature type="domain" description="Enoyl reductase (ER)" evidence="5">
    <location>
        <begin position="13"/>
        <end position="370"/>
    </location>
</feature>
<dbReference type="eggNOG" id="COG1062">
    <property type="taxonomic scope" value="Bacteria"/>
</dbReference>
<dbReference type="STRING" id="298654.FraEuI1c_3514"/>
<evidence type="ECO:0000256" key="1">
    <source>
        <dbReference type="ARBA" id="ARBA00008072"/>
    </source>
</evidence>
<dbReference type="InParanoid" id="E3IZ96"/>
<dbReference type="Gene3D" id="3.90.180.10">
    <property type="entry name" value="Medium-chain alcohol dehydrogenases, catalytic domain"/>
    <property type="match status" value="1"/>
</dbReference>
<dbReference type="InterPro" id="IPR013154">
    <property type="entry name" value="ADH-like_N"/>
</dbReference>
<dbReference type="GO" id="GO:0051903">
    <property type="term" value="F:S-(hydroxymethyl)glutathione dehydrogenase [NAD(P)+] activity"/>
    <property type="evidence" value="ECO:0007669"/>
    <property type="project" value="TreeGrafter"/>
</dbReference>
<comment type="similarity">
    <text evidence="1">Belongs to the zinc-containing alcohol dehydrogenase family.</text>
</comment>
<dbReference type="InterPro" id="IPR036291">
    <property type="entry name" value="NAD(P)-bd_dom_sf"/>
</dbReference>
<keyword evidence="3" id="KW-0862">Zinc</keyword>
<organism evidence="6 7">
    <name type="scientific">Pseudofrankia inefficax (strain DSM 45817 / CECT 9037 / DDB 130130 / EuI1c)</name>
    <name type="common">Frankia inefficax</name>
    <dbReference type="NCBI Taxonomy" id="298654"/>
    <lineage>
        <taxon>Bacteria</taxon>
        <taxon>Bacillati</taxon>
        <taxon>Actinomycetota</taxon>
        <taxon>Actinomycetes</taxon>
        <taxon>Frankiales</taxon>
        <taxon>Frankiaceae</taxon>
        <taxon>Pseudofrankia</taxon>
    </lineage>
</organism>
<dbReference type="NCBIfam" id="TIGR03989">
    <property type="entry name" value="Rxyl_3153"/>
    <property type="match status" value="1"/>
</dbReference>
<reference evidence="6 7" key="1">
    <citation type="submission" date="2010-10" db="EMBL/GenBank/DDBJ databases">
        <title>Complete sequence of Frankia sp. EuI1c.</title>
        <authorList>
            <consortium name="US DOE Joint Genome Institute"/>
            <person name="Lucas S."/>
            <person name="Copeland A."/>
            <person name="Lapidus A."/>
            <person name="Cheng J.-F."/>
            <person name="Bruce D."/>
            <person name="Goodwin L."/>
            <person name="Pitluck S."/>
            <person name="Chertkov O."/>
            <person name="Detter J.C."/>
            <person name="Han C."/>
            <person name="Tapia R."/>
            <person name="Land M."/>
            <person name="Hauser L."/>
            <person name="Jeffries C."/>
            <person name="Kyrpides N."/>
            <person name="Ivanova N."/>
            <person name="Mikhailova N."/>
            <person name="Beauchemin N."/>
            <person name="Sen A."/>
            <person name="Sur S.A."/>
            <person name="Gtari M."/>
            <person name="Wall L."/>
            <person name="Tisa L."/>
            <person name="Woyke T."/>
        </authorList>
    </citation>
    <scope>NUCLEOTIDE SEQUENCE [LARGE SCALE GENOMIC DNA]</scope>
    <source>
        <strain evidence="7">DSM 45817 / CECT 9037 / EuI1c</strain>
    </source>
</reference>
<keyword evidence="2" id="KW-0479">Metal-binding</keyword>
<dbReference type="GO" id="GO:0008270">
    <property type="term" value="F:zinc ion binding"/>
    <property type="evidence" value="ECO:0007669"/>
    <property type="project" value="TreeGrafter"/>
</dbReference>
<gene>
    <name evidence="6" type="ordered locus">FraEuI1c_3514</name>
</gene>
<dbReference type="GO" id="GO:0005829">
    <property type="term" value="C:cytosol"/>
    <property type="evidence" value="ECO:0007669"/>
    <property type="project" value="TreeGrafter"/>
</dbReference>
<dbReference type="PANTHER" id="PTHR43880:SF12">
    <property type="entry name" value="ALCOHOL DEHYDROGENASE CLASS-3"/>
    <property type="match status" value="1"/>
</dbReference>
<evidence type="ECO:0000313" key="6">
    <source>
        <dbReference type="EMBL" id="ADP81523.1"/>
    </source>
</evidence>
<dbReference type="SUPFAM" id="SSF51735">
    <property type="entry name" value="NAD(P)-binding Rossmann-fold domains"/>
    <property type="match status" value="1"/>
</dbReference>
<dbReference type="InterPro" id="IPR020843">
    <property type="entry name" value="ER"/>
</dbReference>
<dbReference type="SUPFAM" id="SSF50129">
    <property type="entry name" value="GroES-like"/>
    <property type="match status" value="2"/>
</dbReference>
<sequence>MLTKAAVLFEQPGKWELAEVELEPPRQDELLVRMVAAGLCHSDDHIVTGDLPVADGSLPMAGGHEGAGIVEEVGPHTPGWQVGDRVVLSFLPMCGTCRWCASGMQNLCDNGARVLSGVRADGTRRMTLGGRPVSQAAGVSTFSELTTVSVQSAVRCPDGISLEAACLTSCGVSTGWGAAVRSAEVRPGDVVIVMGVGGIGINAVQGAAHAGASVVIAVDPVEWKLAAALTLGATHAVATMAEATDLARGFTNGQGADAAIVCVGVTRPEHIAAGVAAIRKAGTCVLVGLGRADEDLGIPVSIRDLVLFQKRIQGSLFGASSPSKDIPAMLALYQQGRLKLDELITSTYTLETLNEGYADLRAGRNLRGVVRFDAAKPREA</sequence>
<dbReference type="Proteomes" id="UP000002484">
    <property type="component" value="Chromosome"/>
</dbReference>
<evidence type="ECO:0000256" key="2">
    <source>
        <dbReference type="ARBA" id="ARBA00022723"/>
    </source>
</evidence>
<proteinExistence type="inferred from homology"/>
<dbReference type="KEGG" id="fri:FraEuI1c_3514"/>
<dbReference type="CDD" id="cd08279">
    <property type="entry name" value="Zn_ADH_class_III"/>
    <property type="match status" value="1"/>
</dbReference>
<evidence type="ECO:0000259" key="5">
    <source>
        <dbReference type="SMART" id="SM00829"/>
    </source>
</evidence>
<evidence type="ECO:0000313" key="7">
    <source>
        <dbReference type="Proteomes" id="UP000002484"/>
    </source>
</evidence>
<dbReference type="AlphaFoldDB" id="E3IZ96"/>
<dbReference type="GO" id="GO:0046294">
    <property type="term" value="P:formaldehyde catabolic process"/>
    <property type="evidence" value="ECO:0007669"/>
    <property type="project" value="TreeGrafter"/>
</dbReference>
<protein>
    <submittedName>
        <fullName evidence="6">Alcohol dehydrogenase zinc-binding domain protein</fullName>
    </submittedName>
</protein>
<dbReference type="Gene3D" id="3.40.50.720">
    <property type="entry name" value="NAD(P)-binding Rossmann-like Domain"/>
    <property type="match status" value="1"/>
</dbReference>
<dbReference type="SMART" id="SM00829">
    <property type="entry name" value="PKS_ER"/>
    <property type="match status" value="1"/>
</dbReference>
<keyword evidence="4" id="KW-0520">NAD</keyword>
<keyword evidence="7" id="KW-1185">Reference proteome</keyword>
<dbReference type="Pfam" id="PF08240">
    <property type="entry name" value="ADH_N"/>
    <property type="match status" value="1"/>
</dbReference>
<evidence type="ECO:0000256" key="4">
    <source>
        <dbReference type="ARBA" id="ARBA00023027"/>
    </source>
</evidence>
<dbReference type="InterPro" id="IPR023921">
    <property type="entry name" value="ADH_Zn_actinomycetes"/>
</dbReference>
<dbReference type="Pfam" id="PF00107">
    <property type="entry name" value="ADH_zinc_N"/>
    <property type="match status" value="1"/>
</dbReference>
<dbReference type="EMBL" id="CP002299">
    <property type="protein sequence ID" value="ADP81523.1"/>
    <property type="molecule type" value="Genomic_DNA"/>
</dbReference>
<dbReference type="RefSeq" id="WP_013424641.1">
    <property type="nucleotide sequence ID" value="NC_014666.1"/>
</dbReference>
<evidence type="ECO:0000256" key="3">
    <source>
        <dbReference type="ARBA" id="ARBA00022833"/>
    </source>
</evidence>
<accession>E3IZ96</accession>
<dbReference type="PANTHER" id="PTHR43880">
    <property type="entry name" value="ALCOHOL DEHYDROGENASE"/>
    <property type="match status" value="1"/>
</dbReference>
<name>E3IZ96_PSEI1</name>
<dbReference type="InterPro" id="IPR011032">
    <property type="entry name" value="GroES-like_sf"/>
</dbReference>
<dbReference type="HOGENOM" id="CLU_026673_14_1_11"/>
<dbReference type="OrthoDB" id="334894at2"/>
<dbReference type="InterPro" id="IPR013149">
    <property type="entry name" value="ADH-like_C"/>
</dbReference>